<keyword evidence="11" id="KW-1185">Reference proteome</keyword>
<keyword evidence="8" id="KW-0175">Coiled coil</keyword>
<dbReference type="SUPFAM" id="SSF56954">
    <property type="entry name" value="Outer membrane efflux proteins (OEP)"/>
    <property type="match status" value="1"/>
</dbReference>
<gene>
    <name evidence="10" type="ORF">ACFSR2_23495</name>
</gene>
<name>A0ABW5JCT0_9BACT</name>
<accession>A0ABW5JCT0</accession>
<evidence type="ECO:0000256" key="9">
    <source>
        <dbReference type="SAM" id="SignalP"/>
    </source>
</evidence>
<feature type="signal peptide" evidence="9">
    <location>
        <begin position="1"/>
        <end position="20"/>
    </location>
</feature>
<protein>
    <submittedName>
        <fullName evidence="10">TolC family protein</fullName>
    </submittedName>
</protein>
<evidence type="ECO:0000256" key="6">
    <source>
        <dbReference type="ARBA" id="ARBA00023136"/>
    </source>
</evidence>
<evidence type="ECO:0000313" key="10">
    <source>
        <dbReference type="EMBL" id="MFD2523886.1"/>
    </source>
</evidence>
<keyword evidence="3" id="KW-0813">Transport</keyword>
<proteinExistence type="inferred from homology"/>
<dbReference type="RefSeq" id="WP_340234304.1">
    <property type="nucleotide sequence ID" value="NZ_JBBEWC010000001.1"/>
</dbReference>
<keyword evidence="6" id="KW-0472">Membrane</keyword>
<dbReference type="EMBL" id="JBHULC010000038">
    <property type="protein sequence ID" value="MFD2523886.1"/>
    <property type="molecule type" value="Genomic_DNA"/>
</dbReference>
<evidence type="ECO:0000256" key="8">
    <source>
        <dbReference type="SAM" id="Coils"/>
    </source>
</evidence>
<keyword evidence="5" id="KW-0812">Transmembrane</keyword>
<evidence type="ECO:0000256" key="4">
    <source>
        <dbReference type="ARBA" id="ARBA00022452"/>
    </source>
</evidence>
<keyword evidence="4" id="KW-1134">Transmembrane beta strand</keyword>
<evidence type="ECO:0000256" key="7">
    <source>
        <dbReference type="ARBA" id="ARBA00023237"/>
    </source>
</evidence>
<reference evidence="11" key="1">
    <citation type="journal article" date="2019" name="Int. J. Syst. Evol. Microbiol.">
        <title>The Global Catalogue of Microorganisms (GCM) 10K type strain sequencing project: providing services to taxonomists for standard genome sequencing and annotation.</title>
        <authorList>
            <consortium name="The Broad Institute Genomics Platform"/>
            <consortium name="The Broad Institute Genome Sequencing Center for Infectious Disease"/>
            <person name="Wu L."/>
            <person name="Ma J."/>
        </authorList>
    </citation>
    <scope>NUCLEOTIDE SEQUENCE [LARGE SCALE GENOMIC DNA]</scope>
    <source>
        <strain evidence="11">KCTC 52344</strain>
    </source>
</reference>
<dbReference type="InterPro" id="IPR003423">
    <property type="entry name" value="OMP_efflux"/>
</dbReference>
<comment type="similarity">
    <text evidence="2">Belongs to the outer membrane factor (OMF) (TC 1.B.17) family.</text>
</comment>
<sequence length="433" mass="48432">MKIQKISIIILLFVSQIALAQNPNETLSSLVKQAIEYSPRLKEQSELLNVGDYRIKVQQSGTRPQVSGELSYTRLDPIAEAVIPIPGFDGKLQFQPHNNYNTNVAASYVIYDWGRFKAGVQKTLLEMQQQREGIEGLKQTLAYQVAQLYYGIIYLQKAIVVQQDQVKLVEENSKIISDRLKSGDALDYDVVQAQVRYKNAEIRVVDLQGQLEKQYIFLSSLIGSDAHKQIPASAELQYNYPFVDAQGAYSEAINNNLDLKTALARESALAQEIKISSMSSLPQLSANAAMGVKNGYQPNIDAWRFNTLLGVRLSIPIYTGKRGAYNTQIAKINLDAAKQSTEAQKTQINRDIENAFNDIKVATQKRALAERNVYQSEYGLKLAKIRLTNGVSTPLEIQTSETAVQEAKFSLLQYDYQVLLAKLEIARLSGVKL</sequence>
<evidence type="ECO:0000256" key="2">
    <source>
        <dbReference type="ARBA" id="ARBA00007613"/>
    </source>
</evidence>
<comment type="subcellular location">
    <subcellularLocation>
        <location evidence="1">Cell outer membrane</location>
    </subcellularLocation>
</comment>
<keyword evidence="7" id="KW-0998">Cell outer membrane</keyword>
<dbReference type="Gene3D" id="1.20.1600.10">
    <property type="entry name" value="Outer membrane efflux proteins (OEP)"/>
    <property type="match status" value="1"/>
</dbReference>
<evidence type="ECO:0000256" key="1">
    <source>
        <dbReference type="ARBA" id="ARBA00004442"/>
    </source>
</evidence>
<evidence type="ECO:0000313" key="11">
    <source>
        <dbReference type="Proteomes" id="UP001597510"/>
    </source>
</evidence>
<dbReference type="InterPro" id="IPR051906">
    <property type="entry name" value="TolC-like"/>
</dbReference>
<comment type="caution">
    <text evidence="10">The sequence shown here is derived from an EMBL/GenBank/DDBJ whole genome shotgun (WGS) entry which is preliminary data.</text>
</comment>
<dbReference type="Pfam" id="PF02321">
    <property type="entry name" value="OEP"/>
    <property type="match status" value="2"/>
</dbReference>
<keyword evidence="9" id="KW-0732">Signal</keyword>
<feature type="chain" id="PRO_5046952036" evidence="9">
    <location>
        <begin position="21"/>
        <end position="433"/>
    </location>
</feature>
<evidence type="ECO:0000256" key="3">
    <source>
        <dbReference type="ARBA" id="ARBA00022448"/>
    </source>
</evidence>
<dbReference type="Proteomes" id="UP001597510">
    <property type="component" value="Unassembled WGS sequence"/>
</dbReference>
<feature type="coiled-coil region" evidence="8">
    <location>
        <begin position="338"/>
        <end position="372"/>
    </location>
</feature>
<organism evidence="10 11">
    <name type="scientific">Emticicia soli</name>
    <dbReference type="NCBI Taxonomy" id="2027878"/>
    <lineage>
        <taxon>Bacteria</taxon>
        <taxon>Pseudomonadati</taxon>
        <taxon>Bacteroidota</taxon>
        <taxon>Cytophagia</taxon>
        <taxon>Cytophagales</taxon>
        <taxon>Leadbetterellaceae</taxon>
        <taxon>Emticicia</taxon>
    </lineage>
</organism>
<evidence type="ECO:0000256" key="5">
    <source>
        <dbReference type="ARBA" id="ARBA00022692"/>
    </source>
</evidence>
<dbReference type="PANTHER" id="PTHR30026">
    <property type="entry name" value="OUTER MEMBRANE PROTEIN TOLC"/>
    <property type="match status" value="1"/>
</dbReference>
<dbReference type="PANTHER" id="PTHR30026:SF20">
    <property type="entry name" value="OUTER MEMBRANE PROTEIN TOLC"/>
    <property type="match status" value="1"/>
</dbReference>